<dbReference type="EMBL" id="MQUC01000003">
    <property type="protein sequence ID" value="PRP67217.1"/>
    <property type="molecule type" value="Genomic_DNA"/>
</dbReference>
<name>A0A2S9WUR1_9FLAO</name>
<evidence type="ECO:0000313" key="3">
    <source>
        <dbReference type="Proteomes" id="UP000239532"/>
    </source>
</evidence>
<sequence length="96" mass="10429">MKQTKQFLALVALVVLLSSCYAQTMVVGQGAQGNTTVSQWNHYLIGGLAPIDVSKPEEMAAGKEDYTVETKHSFVNGLLNVITFGIYTPTTTTVKY</sequence>
<dbReference type="Proteomes" id="UP000239532">
    <property type="component" value="Unassembled WGS sequence"/>
</dbReference>
<feature type="chain" id="PRO_5015767899" description="Bor protein" evidence="1">
    <location>
        <begin position="25"/>
        <end position="96"/>
    </location>
</feature>
<feature type="signal peptide" evidence="1">
    <location>
        <begin position="1"/>
        <end position="24"/>
    </location>
</feature>
<evidence type="ECO:0008006" key="4">
    <source>
        <dbReference type="Google" id="ProtNLM"/>
    </source>
</evidence>
<evidence type="ECO:0000313" key="2">
    <source>
        <dbReference type="EMBL" id="PRP67217.1"/>
    </source>
</evidence>
<proteinExistence type="predicted"/>
<dbReference type="RefSeq" id="WP_105982983.1">
    <property type="nucleotide sequence ID" value="NZ_MQUC01000003.1"/>
</dbReference>
<organism evidence="2 3">
    <name type="scientific">Nonlabens agnitus</name>
    <dbReference type="NCBI Taxonomy" id="870484"/>
    <lineage>
        <taxon>Bacteria</taxon>
        <taxon>Pseudomonadati</taxon>
        <taxon>Bacteroidota</taxon>
        <taxon>Flavobacteriia</taxon>
        <taxon>Flavobacteriales</taxon>
        <taxon>Flavobacteriaceae</taxon>
        <taxon>Nonlabens</taxon>
    </lineage>
</organism>
<keyword evidence="1" id="KW-0732">Signal</keyword>
<dbReference type="InterPro" id="IPR010438">
    <property type="entry name" value="Lambda_Bor"/>
</dbReference>
<reference evidence="2 3" key="1">
    <citation type="submission" date="2016-11" db="EMBL/GenBank/DDBJ databases">
        <title>Trade-off between light-utilization and light-protection in marine flavobacteria.</title>
        <authorList>
            <person name="Kumagai Y."/>
        </authorList>
    </citation>
    <scope>NUCLEOTIDE SEQUENCE [LARGE SCALE GENOMIC DNA]</scope>
    <source>
        <strain evidence="2 3">JCM 17109</strain>
    </source>
</reference>
<keyword evidence="3" id="KW-1185">Reference proteome</keyword>
<gene>
    <name evidence="2" type="ORF">BST86_08945</name>
</gene>
<evidence type="ECO:0000256" key="1">
    <source>
        <dbReference type="SAM" id="SignalP"/>
    </source>
</evidence>
<dbReference type="OrthoDB" id="1453440at2"/>
<dbReference type="Pfam" id="PF06291">
    <property type="entry name" value="Lambda_Bor"/>
    <property type="match status" value="1"/>
</dbReference>
<comment type="caution">
    <text evidence="2">The sequence shown here is derived from an EMBL/GenBank/DDBJ whole genome shotgun (WGS) entry which is preliminary data.</text>
</comment>
<dbReference type="PROSITE" id="PS51257">
    <property type="entry name" value="PROKAR_LIPOPROTEIN"/>
    <property type="match status" value="1"/>
</dbReference>
<dbReference type="AlphaFoldDB" id="A0A2S9WUR1"/>
<protein>
    <recommendedName>
        <fullName evidence="4">Bor protein</fullName>
    </recommendedName>
</protein>
<accession>A0A2S9WUR1</accession>